<dbReference type="PANTHER" id="PTHR43167:SF1">
    <property type="entry name" value="PUTATIVE (AFU_ORTHOLOGUE AFUA_6G01830)-RELATED"/>
    <property type="match status" value="1"/>
</dbReference>
<keyword evidence="1" id="KW-0489">Methyltransferase</keyword>
<dbReference type="PROSITE" id="PS51682">
    <property type="entry name" value="SAM_OMT_I"/>
    <property type="match status" value="1"/>
</dbReference>
<keyword evidence="2" id="KW-0808">Transferase</keyword>
<dbReference type="PANTHER" id="PTHR43167">
    <property type="entry name" value="PUTATIVE (AFU_ORTHOLOGUE AFUA_6G01830)-RELATED"/>
    <property type="match status" value="1"/>
</dbReference>
<keyword evidence="3" id="KW-0949">S-adenosyl-L-methionine</keyword>
<dbReference type="Pfam" id="PF01596">
    <property type="entry name" value="Methyltransf_3"/>
    <property type="match status" value="1"/>
</dbReference>
<proteinExistence type="predicted"/>
<dbReference type="InterPro" id="IPR029063">
    <property type="entry name" value="SAM-dependent_MTases_sf"/>
</dbReference>
<keyword evidence="5" id="KW-1185">Reference proteome</keyword>
<protein>
    <submittedName>
        <fullName evidence="4">O-methyltransferase YrrM</fullName>
    </submittedName>
</protein>
<accession>A0ABT1HPI9</accession>
<reference evidence="4 5" key="1">
    <citation type="submission" date="2022-06" db="EMBL/GenBank/DDBJ databases">
        <title>Genomic Encyclopedia of Archaeal and Bacterial Type Strains, Phase II (KMG-II): from individual species to whole genera.</title>
        <authorList>
            <person name="Goeker M."/>
        </authorList>
    </citation>
    <scope>NUCLEOTIDE SEQUENCE [LARGE SCALE GENOMIC DNA]</scope>
    <source>
        <strain evidence="4 5">DSM 40477</strain>
    </source>
</reference>
<dbReference type="RefSeq" id="WP_253668392.1">
    <property type="nucleotide sequence ID" value="NZ_JAMTCP010000004.1"/>
</dbReference>
<dbReference type="SUPFAM" id="SSF53335">
    <property type="entry name" value="S-adenosyl-L-methionine-dependent methyltransferases"/>
    <property type="match status" value="1"/>
</dbReference>
<gene>
    <name evidence="4" type="ORF">LX15_001116</name>
</gene>
<dbReference type="Gene3D" id="3.40.50.150">
    <property type="entry name" value="Vaccinia Virus protein VP39"/>
    <property type="match status" value="1"/>
</dbReference>
<evidence type="ECO:0000313" key="4">
    <source>
        <dbReference type="EMBL" id="MCP2257431.1"/>
    </source>
</evidence>
<dbReference type="Proteomes" id="UP001205311">
    <property type="component" value="Unassembled WGS sequence"/>
</dbReference>
<organism evidence="4 5">
    <name type="scientific">Streptoalloteichus tenebrarius (strain ATCC 17920 / DSM 40477 / JCM 4838 / CBS 697.72 / NBRC 16177 / NCIMB 11028 / NRRL B-12390 / A12253. 1 / ISP 5477)</name>
    <name type="common">Streptomyces tenebrarius</name>
    <dbReference type="NCBI Taxonomy" id="1933"/>
    <lineage>
        <taxon>Bacteria</taxon>
        <taxon>Bacillati</taxon>
        <taxon>Actinomycetota</taxon>
        <taxon>Actinomycetes</taxon>
        <taxon>Pseudonocardiales</taxon>
        <taxon>Pseudonocardiaceae</taxon>
        <taxon>Streptoalloteichus</taxon>
    </lineage>
</organism>
<evidence type="ECO:0000256" key="3">
    <source>
        <dbReference type="ARBA" id="ARBA00022691"/>
    </source>
</evidence>
<evidence type="ECO:0000313" key="5">
    <source>
        <dbReference type="Proteomes" id="UP001205311"/>
    </source>
</evidence>
<sequence length="195" mass="21317">MDAALRGVVRDLAEQAARHDAGEPDRLRRWRVLEVDAGRFLWFLAQAVGARDIVEIGTSRGMSTLWLGDAARATGGRVTSVDVDADAQRAAAADVARAGLAEYVDFRHGDGGSILASLPDESVDLLFLDAERTEYPNWWPHPSRVLRPGGVLIADNALSHVDEMEPLREIVENDPELVTTTLEIGKGELVALKRR</sequence>
<comment type="caution">
    <text evidence="4">The sequence shown here is derived from an EMBL/GenBank/DDBJ whole genome shotgun (WGS) entry which is preliminary data.</text>
</comment>
<dbReference type="EMBL" id="JAMTCP010000004">
    <property type="protein sequence ID" value="MCP2257431.1"/>
    <property type="molecule type" value="Genomic_DNA"/>
</dbReference>
<evidence type="ECO:0000256" key="2">
    <source>
        <dbReference type="ARBA" id="ARBA00022679"/>
    </source>
</evidence>
<dbReference type="InterPro" id="IPR002935">
    <property type="entry name" value="SAM_O-MeTrfase"/>
</dbReference>
<evidence type="ECO:0000256" key="1">
    <source>
        <dbReference type="ARBA" id="ARBA00022603"/>
    </source>
</evidence>
<name>A0ABT1HPI9_STRSD</name>